<dbReference type="EMBL" id="MT143997">
    <property type="protein sequence ID" value="QJA45784.1"/>
    <property type="molecule type" value="Genomic_DNA"/>
</dbReference>
<dbReference type="EMBL" id="MT144603">
    <property type="protein sequence ID" value="QJH94619.1"/>
    <property type="molecule type" value="Genomic_DNA"/>
</dbReference>
<organism evidence="1">
    <name type="scientific">viral metagenome</name>
    <dbReference type="NCBI Taxonomy" id="1070528"/>
    <lineage>
        <taxon>unclassified sequences</taxon>
        <taxon>metagenomes</taxon>
        <taxon>organismal metagenomes</taxon>
    </lineage>
</organism>
<accession>A0A6H1ZE03</accession>
<reference evidence="1" key="1">
    <citation type="submission" date="2020-03" db="EMBL/GenBank/DDBJ databases">
        <title>The deep terrestrial virosphere.</title>
        <authorList>
            <person name="Holmfeldt K."/>
            <person name="Nilsson E."/>
            <person name="Simone D."/>
            <person name="Lopez-Fernandez M."/>
            <person name="Wu X."/>
            <person name="de Brujin I."/>
            <person name="Lundin D."/>
            <person name="Andersson A."/>
            <person name="Bertilsson S."/>
            <person name="Dopson M."/>
        </authorList>
    </citation>
    <scope>NUCLEOTIDE SEQUENCE</scope>
    <source>
        <strain evidence="1">TM448A00282</strain>
        <strain evidence="2">TM448B00260</strain>
    </source>
</reference>
<evidence type="ECO:0008006" key="3">
    <source>
        <dbReference type="Google" id="ProtNLM"/>
    </source>
</evidence>
<sequence length="196" mass="21453">MLGDLETQLVDLLKASELGLRLKVVDSLPDTPDRDLVQRWGLDAPAAYVVAADGTLSQAIATPQFVVVLVARNARGHQAARRGDAKTVGLYQMLDAAIAELHGGQTADASWQVTRYQFLHDSQFRDQGLQIALLQIQADTDPPQKDAVNLGEFLEFHADFDIAPLATAEDRERWVNEDHAAPAPDLQSHINPQEGI</sequence>
<evidence type="ECO:0000313" key="1">
    <source>
        <dbReference type="EMBL" id="QJA45784.1"/>
    </source>
</evidence>
<name>A0A6H1ZE03_9ZZZZ</name>
<proteinExistence type="predicted"/>
<gene>
    <name evidence="1" type="ORF">TM448A00282_0018</name>
    <name evidence="2" type="ORF">TM448B00260_0023</name>
</gene>
<evidence type="ECO:0000313" key="2">
    <source>
        <dbReference type="EMBL" id="QJH94619.1"/>
    </source>
</evidence>
<dbReference type="Pfam" id="PF08873">
    <property type="entry name" value="Phage_Mu_Gp37"/>
    <property type="match status" value="1"/>
</dbReference>
<protein>
    <recommendedName>
        <fullName evidence="3">Mu-like prophage protein gp37</fullName>
    </recommendedName>
</protein>
<dbReference type="InterPro" id="IPR014972">
    <property type="entry name" value="Phage_Mu_Gp37"/>
</dbReference>
<dbReference type="AlphaFoldDB" id="A0A6H1ZE03"/>